<dbReference type="eggNOG" id="KOG2079">
    <property type="taxonomic scope" value="Eukaryota"/>
</dbReference>
<evidence type="ECO:0000313" key="3">
    <source>
        <dbReference type="Proteomes" id="UP000054350"/>
    </source>
</evidence>
<proteinExistence type="predicted"/>
<keyword evidence="3" id="KW-1185">Reference proteome</keyword>
<evidence type="ECO:0000313" key="2">
    <source>
        <dbReference type="EMBL" id="KNE72856.1"/>
    </source>
</evidence>
<dbReference type="Proteomes" id="UP000054350">
    <property type="component" value="Unassembled WGS sequence"/>
</dbReference>
<dbReference type="GO" id="GO:0006623">
    <property type="term" value="P:protein targeting to vacuole"/>
    <property type="evidence" value="ECO:0007669"/>
    <property type="project" value="InterPro"/>
</dbReference>
<organism evidence="2 3">
    <name type="scientific">Allomyces macrogynus (strain ATCC 38327)</name>
    <name type="common">Allomyces javanicus var. macrogynus</name>
    <dbReference type="NCBI Taxonomy" id="578462"/>
    <lineage>
        <taxon>Eukaryota</taxon>
        <taxon>Fungi</taxon>
        <taxon>Fungi incertae sedis</taxon>
        <taxon>Blastocladiomycota</taxon>
        <taxon>Blastocladiomycetes</taxon>
        <taxon>Blastocladiales</taxon>
        <taxon>Blastocladiaceae</taxon>
        <taxon>Allomyces</taxon>
    </lineage>
</organism>
<accession>A0A0L0TDV0</accession>
<dbReference type="SUPFAM" id="SSF50978">
    <property type="entry name" value="WD40 repeat-like"/>
    <property type="match status" value="1"/>
</dbReference>
<evidence type="ECO:0000256" key="1">
    <source>
        <dbReference type="SAM" id="MobiDB-lite"/>
    </source>
</evidence>
<feature type="region of interest" description="Disordered" evidence="1">
    <location>
        <begin position="31"/>
        <end position="58"/>
    </location>
</feature>
<dbReference type="GO" id="GO:0034058">
    <property type="term" value="P:endosomal vesicle fusion"/>
    <property type="evidence" value="ECO:0007669"/>
    <property type="project" value="TreeGrafter"/>
</dbReference>
<protein>
    <submittedName>
        <fullName evidence="2">Uncharacterized protein</fullName>
    </submittedName>
</protein>
<dbReference type="EMBL" id="GG745384">
    <property type="protein sequence ID" value="KNE72856.1"/>
    <property type="molecule type" value="Genomic_DNA"/>
</dbReference>
<dbReference type="InterPro" id="IPR045111">
    <property type="entry name" value="Vps41/Vps8"/>
</dbReference>
<dbReference type="Pfam" id="PF23410">
    <property type="entry name" value="Beta-prop_VPS8"/>
    <property type="match status" value="1"/>
</dbReference>
<gene>
    <name evidence="2" type="ORF">AMAG_16961</name>
</gene>
<feature type="region of interest" description="Disordered" evidence="1">
    <location>
        <begin position="76"/>
        <end position="95"/>
    </location>
</feature>
<dbReference type="InterPro" id="IPR036322">
    <property type="entry name" value="WD40_repeat_dom_sf"/>
</dbReference>
<dbReference type="InterPro" id="IPR015943">
    <property type="entry name" value="WD40/YVTN_repeat-like_dom_sf"/>
</dbReference>
<dbReference type="AlphaFoldDB" id="A0A0L0TDV0"/>
<feature type="compositionally biased region" description="Low complexity" evidence="1">
    <location>
        <begin position="42"/>
        <end position="58"/>
    </location>
</feature>
<name>A0A0L0TDV0_ALLM3</name>
<reference evidence="2 3" key="1">
    <citation type="submission" date="2009-11" db="EMBL/GenBank/DDBJ databases">
        <title>Annotation of Allomyces macrogynus ATCC 38327.</title>
        <authorList>
            <consortium name="The Broad Institute Genome Sequencing Platform"/>
            <person name="Russ C."/>
            <person name="Cuomo C."/>
            <person name="Burger G."/>
            <person name="Gray M.W."/>
            <person name="Holland P.W.H."/>
            <person name="King N."/>
            <person name="Lang F.B.F."/>
            <person name="Roger A.J."/>
            <person name="Ruiz-Trillo I."/>
            <person name="Young S.K."/>
            <person name="Zeng Q."/>
            <person name="Gargeya S."/>
            <person name="Fitzgerald M."/>
            <person name="Haas B."/>
            <person name="Abouelleil A."/>
            <person name="Alvarado L."/>
            <person name="Arachchi H.M."/>
            <person name="Berlin A."/>
            <person name="Chapman S.B."/>
            <person name="Gearin G."/>
            <person name="Goldberg J."/>
            <person name="Griggs A."/>
            <person name="Gujja S."/>
            <person name="Hansen M."/>
            <person name="Heiman D."/>
            <person name="Howarth C."/>
            <person name="Larimer J."/>
            <person name="Lui A."/>
            <person name="MacDonald P.J.P."/>
            <person name="McCowen C."/>
            <person name="Montmayeur A."/>
            <person name="Murphy C."/>
            <person name="Neiman D."/>
            <person name="Pearson M."/>
            <person name="Priest M."/>
            <person name="Roberts A."/>
            <person name="Saif S."/>
            <person name="Shea T."/>
            <person name="Sisk P."/>
            <person name="Stolte C."/>
            <person name="Sykes S."/>
            <person name="Wortman J."/>
            <person name="Nusbaum C."/>
            <person name="Birren B."/>
        </authorList>
    </citation>
    <scope>NUCLEOTIDE SEQUENCE [LARGE SCALE GENOMIC DNA]</scope>
    <source>
        <strain evidence="2 3">ATCC 38327</strain>
    </source>
</reference>
<feature type="region of interest" description="Disordered" evidence="1">
    <location>
        <begin position="226"/>
        <end position="257"/>
    </location>
</feature>
<dbReference type="GO" id="GO:0030897">
    <property type="term" value="C:HOPS complex"/>
    <property type="evidence" value="ECO:0007669"/>
    <property type="project" value="TreeGrafter"/>
</dbReference>
<dbReference type="STRING" id="578462.A0A0L0TDV0"/>
<dbReference type="PANTHER" id="PTHR12616:SF8">
    <property type="entry name" value="VACUOLAR PROTEIN SORTING-ASSOCIATED PROTEIN 8 HOMOLOG"/>
    <property type="match status" value="1"/>
</dbReference>
<dbReference type="VEuPathDB" id="FungiDB:AMAG_16961"/>
<dbReference type="PANTHER" id="PTHR12616">
    <property type="entry name" value="VACUOLAR PROTEIN SORTING VPS41"/>
    <property type="match status" value="1"/>
</dbReference>
<dbReference type="GO" id="GO:0005770">
    <property type="term" value="C:late endosome"/>
    <property type="evidence" value="ECO:0007669"/>
    <property type="project" value="TreeGrafter"/>
</dbReference>
<dbReference type="OrthoDB" id="5576566at2759"/>
<reference evidence="3" key="2">
    <citation type="submission" date="2009-11" db="EMBL/GenBank/DDBJ databases">
        <title>The Genome Sequence of Allomyces macrogynus strain ATCC 38327.</title>
        <authorList>
            <consortium name="The Broad Institute Genome Sequencing Platform"/>
            <person name="Russ C."/>
            <person name="Cuomo C."/>
            <person name="Shea T."/>
            <person name="Young S.K."/>
            <person name="Zeng Q."/>
            <person name="Koehrsen M."/>
            <person name="Haas B."/>
            <person name="Borodovsky M."/>
            <person name="Guigo R."/>
            <person name="Alvarado L."/>
            <person name="Berlin A."/>
            <person name="Borenstein D."/>
            <person name="Chen Z."/>
            <person name="Engels R."/>
            <person name="Freedman E."/>
            <person name="Gellesch M."/>
            <person name="Goldberg J."/>
            <person name="Griggs A."/>
            <person name="Gujja S."/>
            <person name="Heiman D."/>
            <person name="Hepburn T."/>
            <person name="Howarth C."/>
            <person name="Jen D."/>
            <person name="Larson L."/>
            <person name="Lewis B."/>
            <person name="Mehta T."/>
            <person name="Park D."/>
            <person name="Pearson M."/>
            <person name="Roberts A."/>
            <person name="Saif S."/>
            <person name="Shenoy N."/>
            <person name="Sisk P."/>
            <person name="Stolte C."/>
            <person name="Sykes S."/>
            <person name="Walk T."/>
            <person name="White J."/>
            <person name="Yandava C."/>
            <person name="Burger G."/>
            <person name="Gray M.W."/>
            <person name="Holland P.W.H."/>
            <person name="King N."/>
            <person name="Lang F.B.F."/>
            <person name="Roger A.J."/>
            <person name="Ruiz-Trillo I."/>
            <person name="Lander E."/>
            <person name="Nusbaum C."/>
        </authorList>
    </citation>
    <scope>NUCLEOTIDE SEQUENCE [LARGE SCALE GENOMIC DNA]</scope>
    <source>
        <strain evidence="3">ATCC 38327</strain>
    </source>
</reference>
<dbReference type="Gene3D" id="2.130.10.10">
    <property type="entry name" value="YVTN repeat-like/Quinoprotein amine dehydrogenase"/>
    <property type="match status" value="1"/>
</dbReference>
<sequence>MLALTALADAPRAASPTASLVRFARHAQRDSHSSLARTSHIASRSPSPAASLASSRVSAAGRQPPSLFAAAMPRRSFEDRAASPPPPSPAAAVSTTPVPADALAARAADLLAAWRQRRLLDDDWLPLVEDPGALAARARDLDALIAQVRDVLQDLDLREPVAAVDGAKKRWSVLSATGAGTPGRPAELRAKLMGALLDMEVDVATCHQLVQNDPNELLQEVLDEHDEPNGTTTVPAPAPPPDNDDVAPPTDVPAESSDVDEAVVIPAHHKTLSTEPLLWHELSLFNEIYRARDLGVPTCLCAAGDLLVLGTTRGLVGVFTRHQQLRHVLGWIKPAGPDQLQPVTAIDVSQSGQFLVVGHANALICIWSLDQGTLVKKIRPVPPPPARDGLTARVVPKAKHHGHRHGTKICHVKFVGKSNRRFVSADELGVAFYHVLSNQFLSSTETLRLFGSYDNRLNQSRLTTIFAVETFDRFVAVITPFKMVILDTQPTIRTVYRRLRIDTDAPEIGQAAVSGCIEVLPDARALVFSWSSWLCVLNLEIDAETRALTTRVEHESDVPAPVFAIKSFLGASYLILLTDQQTAAFYSLTEHRIIESAHVTPIVGRDDILAVSQNLGDRGEISYAQALAVPANDDDQVYALGPVGVLRGDLVPPEERLLAYARLGMTATAIHFALNLYHGGAARSYVSDPTVSAVTMDPDHARDLAYCASLQCVRSTQDADADVPQLMHLLLALGGDAFLAGQFMDTVLECGAGDVFFRHVLILLRTREVARSSLPPALVAAMLAHWSATDRDDEYVETLELVDPTAIDVDVAFKACRARRLPRGLLYLHHVLGDLDAGLDDVSRTDLPSALAFVRDALPMHARYSAEARDAMARWVMRHLRELVVQVPAPVLVAVVSACIDHATRPQEFVAALAELRRRVTGACRALVNVVLVVQAQRHPHQVIIASADLHVILNQLMAMVDDNDDDGGAVSGGDDDNEVDQLAAPIPADLIQDAMVHLARTLTLSPDQVAHLLAHCEHRGFWRVCEHIFLALRDYAHLLDCYLRDPTRALGVFAVVRQLLDTTRGDAAATAAVTARFLEVLPRVGALDADATAQLLAGPLATVLTRALEVLTDVARTDPGVRLAVVTSLAQQVPTPLPEPVLRQCLADHAAQGHDATVVHLVAKHADQFSTDLDAWRALCDTHNQVPRRVPLARAARAGQRRGRSARPCG</sequence>